<keyword evidence="1" id="KW-0802">TPR repeat</keyword>
<accession>A0A196SEH6</accession>
<comment type="caution">
    <text evidence="3">The sequence shown here is derived from an EMBL/GenBank/DDBJ whole genome shotgun (WGS) entry which is preliminary data.</text>
</comment>
<feature type="repeat" description="TPR" evidence="1">
    <location>
        <begin position="68"/>
        <end position="101"/>
    </location>
</feature>
<dbReference type="SMART" id="SM00028">
    <property type="entry name" value="TPR"/>
    <property type="match status" value="3"/>
</dbReference>
<dbReference type="PANTHER" id="PTHR46014">
    <property type="entry name" value="TETRATRICOPEPTIDE REPEAT PROTEIN 1"/>
    <property type="match status" value="1"/>
</dbReference>
<feature type="coiled-coil region" evidence="2">
    <location>
        <begin position="128"/>
        <end position="166"/>
    </location>
</feature>
<dbReference type="PROSITE" id="PS50005">
    <property type="entry name" value="TPR"/>
    <property type="match status" value="2"/>
</dbReference>
<dbReference type="OrthoDB" id="1872379at2759"/>
<gene>
    <name evidence="3" type="ORF">AV274_3845</name>
</gene>
<dbReference type="AlphaFoldDB" id="A0A196SEH6"/>
<dbReference type="InterPro" id="IPR019734">
    <property type="entry name" value="TPR_rpt"/>
</dbReference>
<feature type="repeat" description="TPR" evidence="1">
    <location>
        <begin position="102"/>
        <end position="135"/>
    </location>
</feature>
<name>A0A196SEH6_BLAHN</name>
<organism evidence="3 4">
    <name type="scientific">Blastocystis sp. subtype 1 (strain ATCC 50177 / NandII)</name>
    <dbReference type="NCBI Taxonomy" id="478820"/>
    <lineage>
        <taxon>Eukaryota</taxon>
        <taxon>Sar</taxon>
        <taxon>Stramenopiles</taxon>
        <taxon>Bigyra</taxon>
        <taxon>Opalozoa</taxon>
        <taxon>Opalinata</taxon>
        <taxon>Blastocystidae</taxon>
        <taxon>Blastocystis</taxon>
    </lineage>
</organism>
<sequence>MSEQETSNEVVIEEIEEEPIERSIEKAMSFKEEGNNMYKKGDFEAAVVSYKTSLSFCPLGDEYNKDRAIFFCNMAAAQIELKQYDAAIESATHAVEMNPSYIKAYARRASAYLATEKLDECLADYDKILELDADNTQYKQKRKQLAKQIDERNEKLKAEMIGKLKEVGNKVLGKFGMSLDNFKMVQDPATGGYSIKYEK</sequence>
<dbReference type="EMBL" id="LXWW01000238">
    <property type="protein sequence ID" value="OAO14542.1"/>
    <property type="molecule type" value="Genomic_DNA"/>
</dbReference>
<dbReference type="Pfam" id="PF14559">
    <property type="entry name" value="TPR_19"/>
    <property type="match status" value="1"/>
</dbReference>
<dbReference type="InterPro" id="IPR011990">
    <property type="entry name" value="TPR-like_helical_dom_sf"/>
</dbReference>
<dbReference type="Gene3D" id="1.25.40.10">
    <property type="entry name" value="Tetratricopeptide repeat domain"/>
    <property type="match status" value="1"/>
</dbReference>
<dbReference type="STRING" id="478820.A0A196SEH6"/>
<evidence type="ECO:0000256" key="2">
    <source>
        <dbReference type="SAM" id="Coils"/>
    </source>
</evidence>
<reference evidence="3 4" key="1">
    <citation type="submission" date="2016-05" db="EMBL/GenBank/DDBJ databases">
        <title>Nuclear genome of Blastocystis sp. subtype 1 NandII.</title>
        <authorList>
            <person name="Gentekaki E."/>
            <person name="Curtis B."/>
            <person name="Stairs C."/>
            <person name="Eme L."/>
            <person name="Herman E."/>
            <person name="Klimes V."/>
            <person name="Arias M.C."/>
            <person name="Elias M."/>
            <person name="Hilliou F."/>
            <person name="Klute M."/>
            <person name="Malik S.-B."/>
            <person name="Pightling A."/>
            <person name="Rachubinski R."/>
            <person name="Salas D."/>
            <person name="Schlacht A."/>
            <person name="Suga H."/>
            <person name="Archibald J."/>
            <person name="Ball S.G."/>
            <person name="Clark G."/>
            <person name="Dacks J."/>
            <person name="Van Der Giezen M."/>
            <person name="Tsaousis A."/>
            <person name="Roger A."/>
        </authorList>
    </citation>
    <scope>NUCLEOTIDE SEQUENCE [LARGE SCALE GENOMIC DNA]</scope>
    <source>
        <strain evidence="4">ATCC 50177 / NandII</strain>
    </source>
</reference>
<dbReference type="InterPro" id="IPR052769">
    <property type="entry name" value="TPR_domain_protein"/>
</dbReference>
<keyword evidence="4" id="KW-1185">Reference proteome</keyword>
<evidence type="ECO:0000313" key="3">
    <source>
        <dbReference type="EMBL" id="OAO14542.1"/>
    </source>
</evidence>
<dbReference type="SUPFAM" id="SSF48452">
    <property type="entry name" value="TPR-like"/>
    <property type="match status" value="1"/>
</dbReference>
<evidence type="ECO:0000256" key="1">
    <source>
        <dbReference type="PROSITE-ProRule" id="PRU00339"/>
    </source>
</evidence>
<protein>
    <submittedName>
        <fullName evidence="3">Mitochondrial Protein Translocase (MPT) Family</fullName>
    </submittedName>
</protein>
<keyword evidence="2" id="KW-0175">Coiled coil</keyword>
<dbReference type="Proteomes" id="UP000078348">
    <property type="component" value="Unassembled WGS sequence"/>
</dbReference>
<proteinExistence type="predicted"/>
<evidence type="ECO:0000313" key="4">
    <source>
        <dbReference type="Proteomes" id="UP000078348"/>
    </source>
</evidence>
<dbReference type="PANTHER" id="PTHR46014:SF1">
    <property type="entry name" value="TETRATRICOPEPTIDE REPEAT PROTEIN 1"/>
    <property type="match status" value="1"/>
</dbReference>